<dbReference type="PROSITE" id="PS51186">
    <property type="entry name" value="GNAT"/>
    <property type="match status" value="1"/>
</dbReference>
<evidence type="ECO:0000259" key="1">
    <source>
        <dbReference type="PROSITE" id="PS51186"/>
    </source>
</evidence>
<gene>
    <name evidence="3" type="primary">LOC108021528</name>
</gene>
<dbReference type="SUPFAM" id="SSF55729">
    <property type="entry name" value="Acyl-CoA N-acyltransferases (Nat)"/>
    <property type="match status" value="1"/>
</dbReference>
<reference evidence="2" key="1">
    <citation type="submission" date="2025-05" db="UniProtKB">
        <authorList>
            <consortium name="RefSeq"/>
        </authorList>
    </citation>
    <scope>NUCLEOTIDE SEQUENCE [LARGE SCALE GENOMIC DNA]</scope>
</reference>
<proteinExistence type="predicted"/>
<dbReference type="InterPro" id="IPR000182">
    <property type="entry name" value="GNAT_dom"/>
</dbReference>
<dbReference type="Proteomes" id="UP001652628">
    <property type="component" value="Chromosome 2L"/>
</dbReference>
<dbReference type="RefSeq" id="XP_016945779.3">
    <property type="nucleotide sequence ID" value="XM_017090290.4"/>
</dbReference>
<dbReference type="AlphaFoldDB" id="A0AB39ZZW4"/>
<protein>
    <recommendedName>
        <fullName evidence="1">N-acetyltransferase domain-containing protein</fullName>
    </recommendedName>
</protein>
<sequence length="305" mass="34805">MQSILARLVEGKGCFQTKMCAHLKVIGLPDLQEFQGLYKQNWPKYCQEYYCLDNFIEFLRKQPHMKHLHMYTLDAKQARHEGLFVIVDRYQLFVGSLNNTNGLVRRALDLLDWSTGLKCSSIPYRHVDALDNIVESKKLNLVFRDGTDLFYMKAEDALQLRVEAPVGFVLKSLSVADAPLVNAEWANRHSGSLFFIERQIRMCVSAGLYREDTNELVAWCIRLQGGYLGALQVRDSYKRRGFGSVVTREISYRLAAQGHDVMALVGHSNKPSSGMFSKLGFQIIDQCLWLRTEPTKGDGTWPEGE</sequence>
<dbReference type="PANTHER" id="PTHR20958">
    <property type="entry name" value="GLYCINE N-ACYLTRANSFERASE-LIKE PROTEIN"/>
    <property type="match status" value="1"/>
</dbReference>
<dbReference type="Pfam" id="PF08445">
    <property type="entry name" value="FR47"/>
    <property type="match status" value="1"/>
</dbReference>
<reference evidence="3" key="2">
    <citation type="submission" date="2025-08" db="UniProtKB">
        <authorList>
            <consortium name="RefSeq"/>
        </authorList>
    </citation>
    <scope>IDENTIFICATION</scope>
</reference>
<dbReference type="PANTHER" id="PTHR20958:SF10">
    <property type="entry name" value="GH05617P-RELATED"/>
    <property type="match status" value="1"/>
</dbReference>
<evidence type="ECO:0000313" key="2">
    <source>
        <dbReference type="Proteomes" id="UP001652628"/>
    </source>
</evidence>
<dbReference type="InterPro" id="IPR053225">
    <property type="entry name" value="Acyl-CoA_N-acyltransferase"/>
</dbReference>
<organism evidence="2 3">
    <name type="scientific">Drosophila suzukii</name>
    <name type="common">Spotted-wing drosophila fruit fly</name>
    <dbReference type="NCBI Taxonomy" id="28584"/>
    <lineage>
        <taxon>Eukaryota</taxon>
        <taxon>Metazoa</taxon>
        <taxon>Ecdysozoa</taxon>
        <taxon>Arthropoda</taxon>
        <taxon>Hexapoda</taxon>
        <taxon>Insecta</taxon>
        <taxon>Pterygota</taxon>
        <taxon>Neoptera</taxon>
        <taxon>Endopterygota</taxon>
        <taxon>Diptera</taxon>
        <taxon>Brachycera</taxon>
        <taxon>Muscomorpha</taxon>
        <taxon>Ephydroidea</taxon>
        <taxon>Drosophilidae</taxon>
        <taxon>Drosophila</taxon>
        <taxon>Sophophora</taxon>
    </lineage>
</organism>
<dbReference type="InterPro" id="IPR013653">
    <property type="entry name" value="GCN5-like_dom"/>
</dbReference>
<dbReference type="InterPro" id="IPR016181">
    <property type="entry name" value="Acyl_CoA_acyltransferase"/>
</dbReference>
<dbReference type="GeneID" id="108021528"/>
<feature type="domain" description="N-acetyltransferase" evidence="1">
    <location>
        <begin position="168"/>
        <end position="305"/>
    </location>
</feature>
<keyword evidence="2" id="KW-1185">Reference proteome</keyword>
<dbReference type="Gene3D" id="3.40.630.30">
    <property type="match status" value="2"/>
</dbReference>
<dbReference type="GO" id="GO:0016747">
    <property type="term" value="F:acyltransferase activity, transferring groups other than amino-acyl groups"/>
    <property type="evidence" value="ECO:0007669"/>
    <property type="project" value="InterPro"/>
</dbReference>
<name>A0AB39ZZW4_DROSZ</name>
<evidence type="ECO:0000313" key="3">
    <source>
        <dbReference type="RefSeq" id="XP_016945779.3"/>
    </source>
</evidence>
<accession>A0AB39ZZW4</accession>